<evidence type="ECO:0000313" key="3">
    <source>
        <dbReference type="Proteomes" id="UP000176877"/>
    </source>
</evidence>
<evidence type="ECO:0008006" key="4">
    <source>
        <dbReference type="Google" id="ProtNLM"/>
    </source>
</evidence>
<proteinExistence type="predicted"/>
<keyword evidence="1" id="KW-1133">Transmembrane helix</keyword>
<feature type="transmembrane region" description="Helical" evidence="1">
    <location>
        <begin position="90"/>
        <end position="115"/>
    </location>
</feature>
<dbReference type="Proteomes" id="UP000176877">
    <property type="component" value="Unassembled WGS sequence"/>
</dbReference>
<name>A0A1F5S9Y8_9BACT</name>
<evidence type="ECO:0000313" key="2">
    <source>
        <dbReference type="EMBL" id="OGF23487.1"/>
    </source>
</evidence>
<feature type="transmembrane region" description="Helical" evidence="1">
    <location>
        <begin position="122"/>
        <end position="141"/>
    </location>
</feature>
<evidence type="ECO:0000256" key="1">
    <source>
        <dbReference type="SAM" id="Phobius"/>
    </source>
</evidence>
<feature type="transmembrane region" description="Helical" evidence="1">
    <location>
        <begin position="147"/>
        <end position="164"/>
    </location>
</feature>
<sequence length="206" mass="23880">MPFGAAGNFNFWIGNQQGGDGEQGLTEEQMRFLSSHEVSEINDESLKQFKGFLLSHPLEFVKLTCLRINKYFSVIRPMGFWFYQQGPGQLLFILSSAAVWVFLFVFGLGGVFKAIVDRDKRLYYLLAFTVLTPLIIFITVVETRYRFQIYPLLAVFAGYFIVNLHGQIKWWREKTLRLAVILVVANGLLDLLLSLERFKERLDLFF</sequence>
<reference evidence="2 3" key="1">
    <citation type="journal article" date="2016" name="Nat. Commun.">
        <title>Thousands of microbial genomes shed light on interconnected biogeochemical processes in an aquifer system.</title>
        <authorList>
            <person name="Anantharaman K."/>
            <person name="Brown C.T."/>
            <person name="Hug L.A."/>
            <person name="Sharon I."/>
            <person name="Castelle C.J."/>
            <person name="Probst A.J."/>
            <person name="Thomas B.C."/>
            <person name="Singh A."/>
            <person name="Wilkins M.J."/>
            <person name="Karaoz U."/>
            <person name="Brodie E.L."/>
            <person name="Williams K.H."/>
            <person name="Hubbard S.S."/>
            <person name="Banfield J.F."/>
        </authorList>
    </citation>
    <scope>NUCLEOTIDE SEQUENCE [LARGE SCALE GENOMIC DNA]</scope>
</reference>
<gene>
    <name evidence="2" type="ORF">A3D45_01190</name>
</gene>
<keyword evidence="1" id="KW-0472">Membrane</keyword>
<keyword evidence="1" id="KW-0812">Transmembrane</keyword>
<comment type="caution">
    <text evidence="2">The sequence shown here is derived from an EMBL/GenBank/DDBJ whole genome shotgun (WGS) entry which is preliminary data.</text>
</comment>
<accession>A0A1F5S9Y8</accession>
<dbReference type="AlphaFoldDB" id="A0A1F5S9Y8"/>
<organism evidence="2 3">
    <name type="scientific">Candidatus Falkowbacteria bacterium RIFCSPHIGHO2_02_FULL_42_9</name>
    <dbReference type="NCBI Taxonomy" id="1797986"/>
    <lineage>
        <taxon>Bacteria</taxon>
        <taxon>Candidatus Falkowiibacteriota</taxon>
    </lineage>
</organism>
<dbReference type="EMBL" id="MFFT01000008">
    <property type="protein sequence ID" value="OGF23487.1"/>
    <property type="molecule type" value="Genomic_DNA"/>
</dbReference>
<protein>
    <recommendedName>
        <fullName evidence="4">Glycosyltransferase RgtA/B/C/D-like domain-containing protein</fullName>
    </recommendedName>
</protein>
<feature type="transmembrane region" description="Helical" evidence="1">
    <location>
        <begin position="176"/>
        <end position="195"/>
    </location>
</feature>